<dbReference type="Gene3D" id="2.30.310.10">
    <property type="entry name" value="ibrinogen binding protein from staphylococcus aureus domain"/>
    <property type="match status" value="1"/>
</dbReference>
<evidence type="ECO:0000313" key="2">
    <source>
        <dbReference type="EMBL" id="OIR15648.1"/>
    </source>
</evidence>
<dbReference type="Proteomes" id="UP000183815">
    <property type="component" value="Unassembled WGS sequence"/>
</dbReference>
<dbReference type="Pfam" id="PF05833">
    <property type="entry name" value="NFACT_N"/>
    <property type="match status" value="1"/>
</dbReference>
<reference evidence="2 3" key="1">
    <citation type="submission" date="2016-08" db="EMBL/GenBank/DDBJ databases">
        <title>New Insights into Marine Group III Euryarchaeota, from dark to light.</title>
        <authorList>
            <person name="Haro-Moreno J.M."/>
            <person name="Rodriguez-Valera F."/>
            <person name="Lopez-Garcia P."/>
            <person name="Moreira D."/>
            <person name="Martin-Cuadrado A.B."/>
        </authorList>
    </citation>
    <scope>NUCLEOTIDE SEQUENCE [LARGE SCALE GENOMIC DNA]</scope>
    <source>
        <strain evidence="2">CG-Bathy1</strain>
    </source>
</reference>
<dbReference type="GO" id="GO:0072344">
    <property type="term" value="P:rescue of stalled ribosome"/>
    <property type="evidence" value="ECO:0007669"/>
    <property type="project" value="TreeGrafter"/>
</dbReference>
<name>A0A1J5THJ6_9ARCH</name>
<dbReference type="GO" id="GO:0000049">
    <property type="term" value="F:tRNA binding"/>
    <property type="evidence" value="ECO:0007669"/>
    <property type="project" value="TreeGrafter"/>
</dbReference>
<dbReference type="GO" id="GO:1990112">
    <property type="term" value="C:RQC complex"/>
    <property type="evidence" value="ECO:0007669"/>
    <property type="project" value="TreeGrafter"/>
</dbReference>
<gene>
    <name evidence="2" type="ORF">BEU04_01735</name>
</gene>
<feature type="domain" description="NFACT RNA-binding" evidence="1">
    <location>
        <begin position="409"/>
        <end position="519"/>
    </location>
</feature>
<protein>
    <recommendedName>
        <fullName evidence="1">NFACT RNA-binding domain-containing protein</fullName>
    </recommendedName>
</protein>
<dbReference type="AlphaFoldDB" id="A0A1J5THJ6"/>
<evidence type="ECO:0000259" key="1">
    <source>
        <dbReference type="Pfam" id="PF05670"/>
    </source>
</evidence>
<sequence length="615" mass="69474">MKKALSSIDINVLIESWQFLCDSKLEQISRHSKQEVILKIRSKEHGTHRLLINLDGWIYLTNSKGFQSKSGNFIDILKKTIKGGRVNSISQINCDRLISIIISNNNQEFNLIIELFRKGNLILCKDKEIISILRKEKLNDRLLDKGAIYTYPQHPFNFLDSDTASSTEKLKSSHRKLISALVTDCNLGPDIAEYISSSYNPNIAISDLSDEDISSIISHAKSILSNPSKARIYSNNKYTFFATPFELKDLEVNSEFSNYNEAIEHLLSLKKEVKTEEPREDGRIFTQKKYLKKFLKQSKEMRKIAKSISDNVLFIQNLIDDFNNEKENKEILDYNNTRSEFRTSIDDLSFKIIPTKSPEANASLYFKNAKSLEAKAAKAEKLILTQSKTKKKISKVKSSISKNQEWFEKFRWFITSEGEIAVAGKDARSNDLIVKKYLKKNDYFSHADIHGAPSVVVKHITSEMSEKSLEECGSFSLSFSKAWASKVSGGHAYSVIADKVSKTPNTGEFLARGSFALRGRRKWFKNLPVLLAIGKISYLDSEKIMIGPVSSLATHSKNYSVIRPGFGSSAAFSQLLSKHLNCTQEEIQSLLPFGTLDVVESVGFSIDNSLLNSDE</sequence>
<organism evidence="2 3">
    <name type="scientific">Marine Group III euryarchaeote CG-Bathy1</name>
    <dbReference type="NCBI Taxonomy" id="1889001"/>
    <lineage>
        <taxon>Archaea</taxon>
        <taxon>Methanobacteriati</taxon>
        <taxon>Thermoplasmatota</taxon>
        <taxon>Thermoplasmata</taxon>
        <taxon>Candidatus Thermoprofundales</taxon>
    </lineage>
</organism>
<comment type="caution">
    <text evidence="2">The sequence shown here is derived from an EMBL/GenBank/DDBJ whole genome shotgun (WGS) entry which is preliminary data.</text>
</comment>
<evidence type="ECO:0000313" key="3">
    <source>
        <dbReference type="Proteomes" id="UP000183815"/>
    </source>
</evidence>
<dbReference type="EMBL" id="MIYU01000016">
    <property type="protein sequence ID" value="OIR15648.1"/>
    <property type="molecule type" value="Genomic_DNA"/>
</dbReference>
<proteinExistence type="predicted"/>
<dbReference type="NCBIfam" id="NF041120">
    <property type="entry name" value="RqcH_arch"/>
    <property type="match status" value="1"/>
</dbReference>
<dbReference type="PANTHER" id="PTHR15239:SF6">
    <property type="entry name" value="RIBOSOME QUALITY CONTROL COMPLEX SUBUNIT NEMF"/>
    <property type="match status" value="1"/>
</dbReference>
<dbReference type="PANTHER" id="PTHR15239">
    <property type="entry name" value="NUCLEAR EXPORT MEDIATOR FACTOR NEMF"/>
    <property type="match status" value="1"/>
</dbReference>
<accession>A0A1J5THJ6</accession>
<dbReference type="GO" id="GO:0043023">
    <property type="term" value="F:ribosomal large subunit binding"/>
    <property type="evidence" value="ECO:0007669"/>
    <property type="project" value="TreeGrafter"/>
</dbReference>
<dbReference type="Pfam" id="PF05670">
    <property type="entry name" value="NFACT-R_1"/>
    <property type="match status" value="1"/>
</dbReference>
<dbReference type="InterPro" id="IPR051608">
    <property type="entry name" value="RQC_Subunit_NEMF"/>
</dbReference>
<dbReference type="InterPro" id="IPR008532">
    <property type="entry name" value="NFACT_RNA-bd"/>
</dbReference>